<name>A0AAQ4EIN4_AMBAM</name>
<feature type="transmembrane region" description="Helical" evidence="1">
    <location>
        <begin position="132"/>
        <end position="159"/>
    </location>
</feature>
<comment type="caution">
    <text evidence="2">The sequence shown here is derived from an EMBL/GenBank/DDBJ whole genome shotgun (WGS) entry which is preliminary data.</text>
</comment>
<keyword evidence="3" id="KW-1185">Reference proteome</keyword>
<accession>A0AAQ4EIN4</accession>
<dbReference type="AlphaFoldDB" id="A0AAQ4EIN4"/>
<keyword evidence="1" id="KW-1133">Transmembrane helix</keyword>
<reference evidence="2 3" key="1">
    <citation type="journal article" date="2023" name="Arcadia Sci">
        <title>De novo assembly of a long-read Amblyomma americanum tick genome.</title>
        <authorList>
            <person name="Chou S."/>
            <person name="Poskanzer K.E."/>
            <person name="Rollins M."/>
            <person name="Thuy-Boun P.S."/>
        </authorList>
    </citation>
    <scope>NUCLEOTIDE SEQUENCE [LARGE SCALE GENOMIC DNA]</scope>
    <source>
        <strain evidence="2">F_SG_1</strain>
        <tissue evidence="2">Salivary glands</tissue>
    </source>
</reference>
<evidence type="ECO:0000256" key="1">
    <source>
        <dbReference type="SAM" id="Phobius"/>
    </source>
</evidence>
<evidence type="ECO:0000313" key="2">
    <source>
        <dbReference type="EMBL" id="KAK8774550.1"/>
    </source>
</evidence>
<proteinExistence type="predicted"/>
<dbReference type="Proteomes" id="UP001321473">
    <property type="component" value="Unassembled WGS sequence"/>
</dbReference>
<keyword evidence="1" id="KW-0472">Membrane</keyword>
<protein>
    <submittedName>
        <fullName evidence="2">Uncharacterized protein</fullName>
    </submittedName>
</protein>
<keyword evidence="1" id="KW-0812">Transmembrane</keyword>
<sequence>MGSNSRSCFPIANELETDQPLDCAETFGYGDFQKDVPIVWVTRTHALAFSCVAGDLDHWCKQPADVNVLVETWKSLAIPLEANCRRKLCAVCTSPYDPNDSMVVRCEQWGYDAEVANNAIVISWDLAYHRRWLLAVVFIVFLDGSLSSLVVGGAVTDIIGHRKLSTLQSRTVLMLASFCWCFTSTYRIHLSTRAMISGLCTLCVVACSLVFEVSTNWHQELQVNSCAGIADLHWPARCGRVLRAVPAISISQQTLDALNISWYRRRFLALYVAAADRMDKVAIATTVFILVERETKCLKKGQKLQPVNPQS</sequence>
<gene>
    <name evidence="2" type="ORF">V5799_010911</name>
</gene>
<organism evidence="2 3">
    <name type="scientific">Amblyomma americanum</name>
    <name type="common">Lone star tick</name>
    <dbReference type="NCBI Taxonomy" id="6943"/>
    <lineage>
        <taxon>Eukaryota</taxon>
        <taxon>Metazoa</taxon>
        <taxon>Ecdysozoa</taxon>
        <taxon>Arthropoda</taxon>
        <taxon>Chelicerata</taxon>
        <taxon>Arachnida</taxon>
        <taxon>Acari</taxon>
        <taxon>Parasitiformes</taxon>
        <taxon>Ixodida</taxon>
        <taxon>Ixodoidea</taxon>
        <taxon>Ixodidae</taxon>
        <taxon>Amblyomminae</taxon>
        <taxon>Amblyomma</taxon>
    </lineage>
</organism>
<feature type="transmembrane region" description="Helical" evidence="1">
    <location>
        <begin position="171"/>
        <end position="188"/>
    </location>
</feature>
<dbReference type="EMBL" id="JARKHS020015316">
    <property type="protein sequence ID" value="KAK8774550.1"/>
    <property type="molecule type" value="Genomic_DNA"/>
</dbReference>
<evidence type="ECO:0000313" key="3">
    <source>
        <dbReference type="Proteomes" id="UP001321473"/>
    </source>
</evidence>